<keyword evidence="6" id="KW-0862">Zinc</keyword>
<feature type="domain" description="Peptidase M13 N-terminal" evidence="9">
    <location>
        <begin position="39"/>
        <end position="421"/>
    </location>
</feature>
<keyword evidence="5 10" id="KW-0378">Hydrolase</keyword>
<evidence type="ECO:0000259" key="9">
    <source>
        <dbReference type="Pfam" id="PF05649"/>
    </source>
</evidence>
<dbReference type="RefSeq" id="WP_077026257.1">
    <property type="nucleotide sequence ID" value="NZ_CP017641.1"/>
</dbReference>
<evidence type="ECO:0000256" key="5">
    <source>
        <dbReference type="ARBA" id="ARBA00022801"/>
    </source>
</evidence>
<name>A0A1P8WLW4_9PLAN</name>
<accession>A0A1P8WLW4</accession>
<dbReference type="AlphaFoldDB" id="A0A1P8WLW4"/>
<keyword evidence="7" id="KW-0482">Metalloprotease</keyword>
<dbReference type="STRING" id="1891926.Fuma_04691"/>
<evidence type="ECO:0000256" key="7">
    <source>
        <dbReference type="ARBA" id="ARBA00023049"/>
    </source>
</evidence>
<dbReference type="Gene3D" id="1.10.1380.10">
    <property type="entry name" value="Neutral endopeptidase , domain2"/>
    <property type="match status" value="1"/>
</dbReference>
<dbReference type="PRINTS" id="PR00786">
    <property type="entry name" value="NEPRILYSIN"/>
</dbReference>
<evidence type="ECO:0000256" key="3">
    <source>
        <dbReference type="ARBA" id="ARBA00022670"/>
    </source>
</evidence>
<sequence length="677" mass="76001">MRLHSIVLQFVLIGFTAACPAQDLFSGIDPDGFDHKVRPQDDLYQHVNGRWLLQTQIPGDKSNYGSFTALDDAARENIRTIIEDAAKNPTDENSRKVGDFYHSFMDTETIDQRGLKPLEGELKAISELNSKEGLFRHLGYLQTIGVGGPIGFFVSTDAKDSTRYLAAIVQSGTSLPDRDYYLEDDDKYVKARAALQNYIAKLFSLSGVPLADGHAKKIVELETKLAKAQWTRTELRDANKRYNKYDVSDLPNLTPELPWPVFFEAVGVPNLEEVNVLTPSFFEALETIGNETDLGVAKAYLTFHLLDSAAPILPEPFADAHFEFHRKELAGVPEQEPRWKRGVDATSGGGAGDFGVLGEVTGQLYVAKHFKPEAKQAMDELVANLMKAYETSIDDLTWMTDETKKKALEKLHKITPKIGYPEKWRDYSKLEIKPDDLIGNMKRSMQFEHQRMIDKLGKPVDKQVWGMTPQTVNAYYNPSKNEIVFPAAILQPPFFDATADDAVNYGGIGAVIGHEISHGFDDQGSKYDGDGNLKNWWTEEDEKSFKELTGRLVDQYAGYEALPGKTLNGELTLGENIADLSGMAIAYKAYILSLEGKKAPVIDGHTGPQRFFLGWAQIWRRLYREEELVRRLVVDPHSPSAFRGNGPVTNLDAFYEAFDVKPGDKLYKKPEDRIQIW</sequence>
<dbReference type="EMBL" id="CP017641">
    <property type="protein sequence ID" value="APZ95039.1"/>
    <property type="molecule type" value="Genomic_DNA"/>
</dbReference>
<evidence type="ECO:0000256" key="6">
    <source>
        <dbReference type="ARBA" id="ARBA00022833"/>
    </source>
</evidence>
<dbReference type="EC" id="3.4.24.-" evidence="10"/>
<evidence type="ECO:0000256" key="2">
    <source>
        <dbReference type="ARBA" id="ARBA00007357"/>
    </source>
</evidence>
<keyword evidence="3" id="KW-0645">Protease</keyword>
<dbReference type="InterPro" id="IPR000718">
    <property type="entry name" value="Peptidase_M13"/>
</dbReference>
<evidence type="ECO:0000256" key="1">
    <source>
        <dbReference type="ARBA" id="ARBA00001947"/>
    </source>
</evidence>
<dbReference type="Pfam" id="PF05649">
    <property type="entry name" value="Peptidase_M13_N"/>
    <property type="match status" value="1"/>
</dbReference>
<gene>
    <name evidence="10" type="primary">pepO</name>
    <name evidence="10" type="ORF">Fuma_04691</name>
</gene>
<dbReference type="GO" id="GO:0046872">
    <property type="term" value="F:metal ion binding"/>
    <property type="evidence" value="ECO:0007669"/>
    <property type="project" value="UniProtKB-KW"/>
</dbReference>
<dbReference type="InterPro" id="IPR042089">
    <property type="entry name" value="Peptidase_M13_dom_2"/>
</dbReference>
<dbReference type="PANTHER" id="PTHR11733">
    <property type="entry name" value="ZINC METALLOPROTEASE FAMILY M13 NEPRILYSIN-RELATED"/>
    <property type="match status" value="1"/>
</dbReference>
<dbReference type="Gene3D" id="3.40.390.10">
    <property type="entry name" value="Collagenase (Catalytic Domain)"/>
    <property type="match status" value="1"/>
</dbReference>
<organism evidence="10 11">
    <name type="scientific">Fuerstiella marisgermanici</name>
    <dbReference type="NCBI Taxonomy" id="1891926"/>
    <lineage>
        <taxon>Bacteria</taxon>
        <taxon>Pseudomonadati</taxon>
        <taxon>Planctomycetota</taxon>
        <taxon>Planctomycetia</taxon>
        <taxon>Planctomycetales</taxon>
        <taxon>Planctomycetaceae</taxon>
        <taxon>Fuerstiella</taxon>
    </lineage>
</organism>
<evidence type="ECO:0000259" key="8">
    <source>
        <dbReference type="Pfam" id="PF01431"/>
    </source>
</evidence>
<dbReference type="CDD" id="cd08662">
    <property type="entry name" value="M13"/>
    <property type="match status" value="1"/>
</dbReference>
<dbReference type="Pfam" id="PF01431">
    <property type="entry name" value="Peptidase_M13"/>
    <property type="match status" value="1"/>
</dbReference>
<keyword evidence="11" id="KW-1185">Reference proteome</keyword>
<evidence type="ECO:0000313" key="11">
    <source>
        <dbReference type="Proteomes" id="UP000187735"/>
    </source>
</evidence>
<dbReference type="InterPro" id="IPR008753">
    <property type="entry name" value="Peptidase_M13_N"/>
</dbReference>
<protein>
    <submittedName>
        <fullName evidence="10">Neutral endopeptidase</fullName>
        <ecNumber evidence="10">3.4.24.-</ecNumber>
    </submittedName>
</protein>
<dbReference type="PROSITE" id="PS51885">
    <property type="entry name" value="NEPRILYSIN"/>
    <property type="match status" value="1"/>
</dbReference>
<comment type="similarity">
    <text evidence="2">Belongs to the peptidase M13 family.</text>
</comment>
<evidence type="ECO:0000313" key="10">
    <source>
        <dbReference type="EMBL" id="APZ95039.1"/>
    </source>
</evidence>
<evidence type="ECO:0000256" key="4">
    <source>
        <dbReference type="ARBA" id="ARBA00022723"/>
    </source>
</evidence>
<dbReference type="PANTHER" id="PTHR11733:SF167">
    <property type="entry name" value="FI17812P1-RELATED"/>
    <property type="match status" value="1"/>
</dbReference>
<dbReference type="Proteomes" id="UP000187735">
    <property type="component" value="Chromosome"/>
</dbReference>
<proteinExistence type="inferred from homology"/>
<reference evidence="10 11" key="1">
    <citation type="journal article" date="2016" name="Front. Microbiol.">
        <title>Fuerstia marisgermanicae gen. nov., sp. nov., an Unusual Member of the Phylum Planctomycetes from the German Wadden Sea.</title>
        <authorList>
            <person name="Kohn T."/>
            <person name="Heuer A."/>
            <person name="Jogler M."/>
            <person name="Vollmers J."/>
            <person name="Boedeker C."/>
            <person name="Bunk B."/>
            <person name="Rast P."/>
            <person name="Borchert D."/>
            <person name="Glockner I."/>
            <person name="Freese H.M."/>
            <person name="Klenk H.P."/>
            <person name="Overmann J."/>
            <person name="Kaster A.K."/>
            <person name="Rohde M."/>
            <person name="Wiegand S."/>
            <person name="Jogler C."/>
        </authorList>
    </citation>
    <scope>NUCLEOTIDE SEQUENCE [LARGE SCALE GENOMIC DNA]</scope>
    <source>
        <strain evidence="10 11">NH11</strain>
    </source>
</reference>
<dbReference type="InterPro" id="IPR018497">
    <property type="entry name" value="Peptidase_M13_C"/>
</dbReference>
<dbReference type="GO" id="GO:0016485">
    <property type="term" value="P:protein processing"/>
    <property type="evidence" value="ECO:0007669"/>
    <property type="project" value="TreeGrafter"/>
</dbReference>
<dbReference type="GO" id="GO:0004222">
    <property type="term" value="F:metalloendopeptidase activity"/>
    <property type="evidence" value="ECO:0007669"/>
    <property type="project" value="InterPro"/>
</dbReference>
<feature type="domain" description="Peptidase M13 C-terminal" evidence="8">
    <location>
        <begin position="473"/>
        <end position="674"/>
    </location>
</feature>
<dbReference type="GO" id="GO:0005886">
    <property type="term" value="C:plasma membrane"/>
    <property type="evidence" value="ECO:0007669"/>
    <property type="project" value="TreeGrafter"/>
</dbReference>
<dbReference type="InterPro" id="IPR024079">
    <property type="entry name" value="MetalloPept_cat_dom_sf"/>
</dbReference>
<comment type="cofactor">
    <cofactor evidence="1">
        <name>Zn(2+)</name>
        <dbReference type="ChEBI" id="CHEBI:29105"/>
    </cofactor>
</comment>
<dbReference type="PROSITE" id="PS51257">
    <property type="entry name" value="PROKAR_LIPOPROTEIN"/>
    <property type="match status" value="1"/>
</dbReference>
<dbReference type="KEGG" id="fmr:Fuma_04691"/>
<dbReference type="SUPFAM" id="SSF55486">
    <property type="entry name" value="Metalloproteases ('zincins'), catalytic domain"/>
    <property type="match status" value="1"/>
</dbReference>
<dbReference type="OrthoDB" id="9775677at2"/>
<keyword evidence="4" id="KW-0479">Metal-binding</keyword>